<dbReference type="SUPFAM" id="SSF102405">
    <property type="entry name" value="MCP/YpsA-like"/>
    <property type="match status" value="1"/>
</dbReference>
<name>A0A5C8UMY8_9MICO</name>
<dbReference type="PANTHER" id="PTHR43022">
    <property type="entry name" value="PROTEIN SMF"/>
    <property type="match status" value="1"/>
</dbReference>
<keyword evidence="4" id="KW-1185">Reference proteome</keyword>
<comment type="caution">
    <text evidence="3">The sequence shown here is derived from an EMBL/GenBank/DDBJ whole genome shotgun (WGS) entry which is preliminary data.</text>
</comment>
<gene>
    <name evidence="3" type="primary">dprA</name>
    <name evidence="3" type="ORF">FVP33_11595</name>
</gene>
<protein>
    <submittedName>
        <fullName evidence="3">DNA-protecting protein DprA</fullName>
    </submittedName>
</protein>
<dbReference type="GO" id="GO:0009294">
    <property type="term" value="P:DNA-mediated transformation"/>
    <property type="evidence" value="ECO:0007669"/>
    <property type="project" value="InterPro"/>
</dbReference>
<evidence type="ECO:0000313" key="3">
    <source>
        <dbReference type="EMBL" id="TXN29782.1"/>
    </source>
</evidence>
<dbReference type="Gene3D" id="3.40.50.450">
    <property type="match status" value="1"/>
</dbReference>
<reference evidence="3 4" key="1">
    <citation type="submission" date="2019-08" db="EMBL/GenBank/DDBJ databases">
        <title>Bacterial whole genome sequence for Glaciihabitans sp. CHu50b-6-2.</title>
        <authorList>
            <person name="Jin L."/>
        </authorList>
    </citation>
    <scope>NUCLEOTIDE SEQUENCE [LARGE SCALE GENOMIC DNA]</scope>
    <source>
        <strain evidence="3 4">CHu50b-6-2</strain>
    </source>
</reference>
<dbReference type="RefSeq" id="WP_147783825.1">
    <property type="nucleotide sequence ID" value="NZ_VRMG01000008.1"/>
</dbReference>
<evidence type="ECO:0000313" key="4">
    <source>
        <dbReference type="Proteomes" id="UP000321379"/>
    </source>
</evidence>
<feature type="domain" description="Smf/DprA SLOG" evidence="2">
    <location>
        <begin position="93"/>
        <end position="302"/>
    </location>
</feature>
<dbReference type="PANTHER" id="PTHR43022:SF1">
    <property type="entry name" value="PROTEIN SMF"/>
    <property type="match status" value="1"/>
</dbReference>
<dbReference type="Proteomes" id="UP000321379">
    <property type="component" value="Unassembled WGS sequence"/>
</dbReference>
<dbReference type="AlphaFoldDB" id="A0A5C8UMY8"/>
<dbReference type="InterPro" id="IPR003488">
    <property type="entry name" value="DprA"/>
</dbReference>
<dbReference type="InterPro" id="IPR057666">
    <property type="entry name" value="DrpA_SLOG"/>
</dbReference>
<dbReference type="NCBIfam" id="TIGR00732">
    <property type="entry name" value="dprA"/>
    <property type="match status" value="1"/>
</dbReference>
<sequence length="309" mass="32242">MTTALMRTVEQGRDARLSRIALALFSEPGETIVGTLIAQYGPTTTARIALGLEEGSSNDADMIAVFRQRVTPRVNDVELERAHQATETIGASVLIPGDPEWPGALSDLGVHQPIALWTRGRAELLAGPLTNRVAIVGSRAATDYGEHVTMEIAAALSERGRTIVSGAAYGIDAIAHRATLAAGGHAVAILAGGVDRFYPAGNDALLQRIAESGLIVSELPPGASPTKWRFLQRNRLVAAVSAVTVVIEAGYRSGSLNTAGHAHGLGRPVGAVPGPVTSAASAGCHRLIREHVAELVTNADEIDQLIITA</sequence>
<evidence type="ECO:0000256" key="1">
    <source>
        <dbReference type="ARBA" id="ARBA00006525"/>
    </source>
</evidence>
<proteinExistence type="inferred from homology"/>
<evidence type="ECO:0000259" key="2">
    <source>
        <dbReference type="Pfam" id="PF02481"/>
    </source>
</evidence>
<accession>A0A5C8UMY8</accession>
<comment type="similarity">
    <text evidence="1">Belongs to the DprA/Smf family.</text>
</comment>
<dbReference type="Pfam" id="PF02481">
    <property type="entry name" value="DNA_processg_A"/>
    <property type="match status" value="1"/>
</dbReference>
<dbReference type="EMBL" id="VRMG01000008">
    <property type="protein sequence ID" value="TXN29782.1"/>
    <property type="molecule type" value="Genomic_DNA"/>
</dbReference>
<organism evidence="3 4">
    <name type="scientific">Lacisediminihabitans profunda</name>
    <dbReference type="NCBI Taxonomy" id="2594790"/>
    <lineage>
        <taxon>Bacteria</taxon>
        <taxon>Bacillati</taxon>
        <taxon>Actinomycetota</taxon>
        <taxon>Actinomycetes</taxon>
        <taxon>Micrococcales</taxon>
        <taxon>Microbacteriaceae</taxon>
        <taxon>Lacisediminihabitans</taxon>
    </lineage>
</organism>